<dbReference type="EMBL" id="JBHRTO010000001">
    <property type="protein sequence ID" value="MFC3179943.1"/>
    <property type="molecule type" value="Genomic_DNA"/>
</dbReference>
<dbReference type="RefSeq" id="WP_380071560.1">
    <property type="nucleotide sequence ID" value="NZ_JBHRTO010000001.1"/>
</dbReference>
<dbReference type="SUPFAM" id="SSF53383">
    <property type="entry name" value="PLP-dependent transferases"/>
    <property type="match status" value="1"/>
</dbReference>
<dbReference type="Pfam" id="PF01041">
    <property type="entry name" value="DegT_DnrJ_EryC1"/>
    <property type="match status" value="1"/>
</dbReference>
<dbReference type="PANTHER" id="PTHR30244:SF34">
    <property type="entry name" value="DTDP-4-AMINO-4,6-DIDEOXYGALACTOSE TRANSAMINASE"/>
    <property type="match status" value="1"/>
</dbReference>
<keyword evidence="4" id="KW-1185">Reference proteome</keyword>
<keyword evidence="3" id="KW-0032">Aminotransferase</keyword>
<dbReference type="InterPro" id="IPR015422">
    <property type="entry name" value="PyrdxlP-dep_Trfase_small"/>
</dbReference>
<dbReference type="Proteomes" id="UP001595547">
    <property type="component" value="Unassembled WGS sequence"/>
</dbReference>
<proteinExistence type="inferred from homology"/>
<evidence type="ECO:0000313" key="3">
    <source>
        <dbReference type="EMBL" id="MFC3179943.1"/>
    </source>
</evidence>
<comment type="similarity">
    <text evidence="1 2">Belongs to the DegT/DnrJ/EryC1 family.</text>
</comment>
<dbReference type="InterPro" id="IPR000653">
    <property type="entry name" value="DegT/StrS_aminotransferase"/>
</dbReference>
<reference evidence="4" key="1">
    <citation type="journal article" date="2019" name="Int. J. Syst. Evol. Microbiol.">
        <title>The Global Catalogue of Microorganisms (GCM) 10K type strain sequencing project: providing services to taxonomists for standard genome sequencing and annotation.</title>
        <authorList>
            <consortium name="The Broad Institute Genomics Platform"/>
            <consortium name="The Broad Institute Genome Sequencing Center for Infectious Disease"/>
            <person name="Wu L."/>
            <person name="Ma J."/>
        </authorList>
    </citation>
    <scope>NUCLEOTIDE SEQUENCE [LARGE SCALE GENOMIC DNA]</scope>
    <source>
        <strain evidence="4">KCTC 52039</strain>
    </source>
</reference>
<dbReference type="GO" id="GO:0008483">
    <property type="term" value="F:transaminase activity"/>
    <property type="evidence" value="ECO:0007669"/>
    <property type="project" value="UniProtKB-KW"/>
</dbReference>
<evidence type="ECO:0000256" key="1">
    <source>
        <dbReference type="ARBA" id="ARBA00037999"/>
    </source>
</evidence>
<dbReference type="Gene3D" id="3.90.1150.10">
    <property type="entry name" value="Aspartate Aminotransferase, domain 1"/>
    <property type="match status" value="1"/>
</dbReference>
<keyword evidence="2" id="KW-0663">Pyridoxal phosphate</keyword>
<accession>A0ABV7IVU9</accession>
<dbReference type="InterPro" id="IPR015421">
    <property type="entry name" value="PyrdxlP-dep_Trfase_major"/>
</dbReference>
<organism evidence="3 4">
    <name type="scientific">Cypionkella sinensis</name>
    <dbReference type="NCBI Taxonomy" id="1756043"/>
    <lineage>
        <taxon>Bacteria</taxon>
        <taxon>Pseudomonadati</taxon>
        <taxon>Pseudomonadota</taxon>
        <taxon>Alphaproteobacteria</taxon>
        <taxon>Rhodobacterales</taxon>
        <taxon>Paracoccaceae</taxon>
        <taxon>Cypionkella</taxon>
    </lineage>
</organism>
<evidence type="ECO:0000313" key="4">
    <source>
        <dbReference type="Proteomes" id="UP001595547"/>
    </source>
</evidence>
<comment type="caution">
    <text evidence="3">The sequence shown here is derived from an EMBL/GenBank/DDBJ whole genome shotgun (WGS) entry which is preliminary data.</text>
</comment>
<protein>
    <submittedName>
        <fullName evidence="3">DegT/DnrJ/EryC1/StrS family aminotransferase</fullName>
    </submittedName>
</protein>
<sequence>MSEERFEGSFTQQEPIPEAGIEAAIAVLRHGRLHRYNTAAGEVAEAALLEEEFADLIGAKYCLAVASGGYALGCALRALGVQAGDAVLTNAFTLAPVPGAIAAVGARPVFVEVTDQLVLDFDDLAAKARASGAKVLMLSHMRGHLCDMEALVALCDGLGVRIIEDCAHTMGAAWKGVASGRHGVVGCYSMQTYKHLNAGEGGFLISDDPQVMARAVLLSGSYMLYARHRAAPPPEAFEAVRLQVPNVSGRMDNLRAAILRPQLPLLADRVARWAECYQALEAGLRGVPGLALVERPDEETYVGSSFQFLLPDWSAARIGAFLGRALARGVELKWFGAADPVAFTSRYQHWGYAEAQCLPQTDRILAGLVDMRVPLTFSVEDCAQIARIIRAEALVVGQGPEPEAVVLPVIQ</sequence>
<keyword evidence="3" id="KW-0808">Transferase</keyword>
<gene>
    <name evidence="3" type="ORF">ACFOGH_02985</name>
</gene>
<name>A0ABV7IVU9_9RHOB</name>
<dbReference type="Gene3D" id="3.40.640.10">
    <property type="entry name" value="Type I PLP-dependent aspartate aminotransferase-like (Major domain)"/>
    <property type="match status" value="1"/>
</dbReference>
<dbReference type="PANTHER" id="PTHR30244">
    <property type="entry name" value="TRANSAMINASE"/>
    <property type="match status" value="1"/>
</dbReference>
<dbReference type="InterPro" id="IPR015424">
    <property type="entry name" value="PyrdxlP-dep_Trfase"/>
</dbReference>
<evidence type="ECO:0000256" key="2">
    <source>
        <dbReference type="RuleBase" id="RU004508"/>
    </source>
</evidence>